<evidence type="ECO:0000259" key="1">
    <source>
        <dbReference type="Pfam" id="PF00535"/>
    </source>
</evidence>
<dbReference type="EMBL" id="NFJD01000003">
    <property type="protein sequence ID" value="OUO56593.1"/>
    <property type="molecule type" value="Genomic_DNA"/>
</dbReference>
<dbReference type="InterPro" id="IPR029044">
    <property type="entry name" value="Nucleotide-diphossugar_trans"/>
</dbReference>
<dbReference type="OrthoDB" id="9785185at2"/>
<organism evidence="2 3">
    <name type="scientific">Candidatus Avelusimicrobium gallicola</name>
    <dbReference type="NCBI Taxonomy" id="2562704"/>
    <lineage>
        <taxon>Bacteria</taxon>
        <taxon>Pseudomonadati</taxon>
        <taxon>Elusimicrobiota</taxon>
        <taxon>Elusimicrobia</taxon>
        <taxon>Elusimicrobiales</taxon>
        <taxon>Elusimicrobiaceae</taxon>
        <taxon>Candidatus Avelusimicrobium</taxon>
    </lineage>
</organism>
<dbReference type="CDD" id="cd00761">
    <property type="entry name" value="Glyco_tranf_GTA_type"/>
    <property type="match status" value="1"/>
</dbReference>
<evidence type="ECO:0000313" key="3">
    <source>
        <dbReference type="Proteomes" id="UP000196368"/>
    </source>
</evidence>
<dbReference type="Proteomes" id="UP000196368">
    <property type="component" value="Unassembled WGS sequence"/>
</dbReference>
<dbReference type="InterPro" id="IPR001173">
    <property type="entry name" value="Glyco_trans_2-like"/>
</dbReference>
<feature type="domain" description="Glycosyltransferase 2-like" evidence="1">
    <location>
        <begin position="10"/>
        <end position="110"/>
    </location>
</feature>
<dbReference type="Pfam" id="PF00535">
    <property type="entry name" value="Glycos_transf_2"/>
    <property type="match status" value="1"/>
</dbReference>
<protein>
    <recommendedName>
        <fullName evidence="1">Glycosyltransferase 2-like domain-containing protein</fullName>
    </recommendedName>
</protein>
<reference evidence="3" key="1">
    <citation type="submission" date="2017-04" db="EMBL/GenBank/DDBJ databases">
        <title>Function of individual gut microbiota members based on whole genome sequencing of pure cultures obtained from chicken caecum.</title>
        <authorList>
            <person name="Medvecky M."/>
            <person name="Cejkova D."/>
            <person name="Polansky O."/>
            <person name="Karasova D."/>
            <person name="Kubasova T."/>
            <person name="Cizek A."/>
            <person name="Rychlik I."/>
        </authorList>
    </citation>
    <scope>NUCLEOTIDE SEQUENCE [LARGE SCALE GENOMIC DNA]</scope>
    <source>
        <strain evidence="3">An273</strain>
    </source>
</reference>
<dbReference type="Gene3D" id="3.90.550.10">
    <property type="entry name" value="Spore Coat Polysaccharide Biosynthesis Protein SpsA, Chain A"/>
    <property type="match status" value="1"/>
</dbReference>
<dbReference type="RefSeq" id="WP_087288667.1">
    <property type="nucleotide sequence ID" value="NZ_NFJD01000003.1"/>
</dbReference>
<name>A0A1Y4DBR5_9BACT</name>
<evidence type="ECO:0000313" key="2">
    <source>
        <dbReference type="EMBL" id="OUO56593.1"/>
    </source>
</evidence>
<keyword evidence="3" id="KW-1185">Reference proteome</keyword>
<proteinExistence type="predicted"/>
<comment type="caution">
    <text evidence="2">The sequence shown here is derived from an EMBL/GenBank/DDBJ whole genome shotgun (WGS) entry which is preliminary data.</text>
</comment>
<accession>A0A1Y4DBR5</accession>
<dbReference type="AlphaFoldDB" id="A0A1Y4DBR5"/>
<gene>
    <name evidence="2" type="ORF">B5F75_05215</name>
</gene>
<sequence>MYTPRDVEVFLFAHDRPAFLREALDSYLRQTVGGFRLALLANAPTPEVLQVAKEYAGRGVELILEPQSLNVYGCVRRCQELASRSITVLAHDDDWVHPAYLETLLKCYNRFTKLQVAVSAAGEWDARPFTADYHTQLVLLKRAEFSAYIFTGEPFAFSSSSYKTEFFKTAPAPDFARYGKVNDVPFMLGVCHGGEAAVLQFPFVKCRIHPQQDSLTFATGPRAREWIELDLCHKREMSQGGRKLRWAYILNAFHRLKTGWRDWCVCEHDKMTFKQYLNLARQMGALDAKRRLFGVLLRGGVRKACLEKLCSFVRLELK</sequence>
<dbReference type="SUPFAM" id="SSF53448">
    <property type="entry name" value="Nucleotide-diphospho-sugar transferases"/>
    <property type="match status" value="1"/>
</dbReference>